<reference evidence="9" key="2">
    <citation type="journal article" date="2021" name="PeerJ">
        <title>Extensive microbial diversity within the chicken gut microbiome revealed by metagenomics and culture.</title>
        <authorList>
            <person name="Gilroy R."/>
            <person name="Ravi A."/>
            <person name="Getino M."/>
            <person name="Pursley I."/>
            <person name="Horton D.L."/>
            <person name="Alikhan N.F."/>
            <person name="Baker D."/>
            <person name="Gharbi K."/>
            <person name="Hall N."/>
            <person name="Watson M."/>
            <person name="Adriaenssens E.M."/>
            <person name="Foster-Nyarko E."/>
            <person name="Jarju S."/>
            <person name="Secka A."/>
            <person name="Antonio M."/>
            <person name="Oren A."/>
            <person name="Chaudhuri R.R."/>
            <person name="La Ragione R."/>
            <person name="Hildebrand F."/>
            <person name="Pallen M.J."/>
        </authorList>
    </citation>
    <scope>NUCLEOTIDE SEQUENCE</scope>
    <source>
        <strain evidence="9">G3-4614</strain>
    </source>
</reference>
<dbReference type="GO" id="GO:0005886">
    <property type="term" value="C:plasma membrane"/>
    <property type="evidence" value="ECO:0007669"/>
    <property type="project" value="UniProtKB-SubCell"/>
</dbReference>
<keyword evidence="5 7" id="KW-1133">Transmembrane helix</keyword>
<accession>A0A9D9H7A5</accession>
<name>A0A9D9H7A5_9BACT</name>
<dbReference type="PANTHER" id="PTHR30252:SF4">
    <property type="entry name" value="CARBON STARVATION"/>
    <property type="match status" value="1"/>
</dbReference>
<feature type="transmembrane region" description="Helical" evidence="7">
    <location>
        <begin position="186"/>
        <end position="210"/>
    </location>
</feature>
<comment type="similarity">
    <text evidence="2">Belongs to the peptide transporter carbon starvation (CstA) (TC 2.A.114) family.</text>
</comment>
<evidence type="ECO:0000256" key="4">
    <source>
        <dbReference type="ARBA" id="ARBA00022692"/>
    </source>
</evidence>
<feature type="transmembrane region" description="Helical" evidence="7">
    <location>
        <begin position="398"/>
        <end position="418"/>
    </location>
</feature>
<sequence length="488" mass="53576">MVSFYISLVLLVAGYFVYGKFVEKVFGASADRKTPAVEHPDGVDYIALPGWKIFMIQFLNIAGLGPIFGAIMGAKFGPASFLWIVFGCIFGGAMHDYLSGMLSLRNNGESLPSTVGRYLGNKAQTATRIFTVLLLILVGVVFVSGPAELLAFLTPEYLDGTFWLYVILGYYLIATLFPIDKIIGRIYPIFGFALLFMAIGILVMLIVHNPDIPEITDGLKNCYPNPEKNPIFPMMFVSIACGAISGFHATQSPLMARCMTNEMQGRKIFYGAMITEGIVALIWAAAASYFFSPEGQAFFNVTDPNINGDASIIVNKISYGWLGVVGGFLAVLGVIAAPITTGDTAFRSARLIIADFLNMPQKEIKKRLVISIPMFVVAIPILLYSINDKDGFEIIWRYFAWSNQVLAVITLWTLTMFLGRKKGYYWLITIIPAIFMTFIVLLFILFSNVGAGMPYNSAVITSAAISLLAGGYAIKCLVNKSNRITEDI</sequence>
<protein>
    <submittedName>
        <fullName evidence="9">Carbon starvation protein A</fullName>
    </submittedName>
</protein>
<dbReference type="GO" id="GO:0009267">
    <property type="term" value="P:cellular response to starvation"/>
    <property type="evidence" value="ECO:0007669"/>
    <property type="project" value="InterPro"/>
</dbReference>
<feature type="transmembrane region" description="Helical" evidence="7">
    <location>
        <begin position="368"/>
        <end position="386"/>
    </location>
</feature>
<keyword evidence="4 7" id="KW-0812">Transmembrane</keyword>
<evidence type="ECO:0000313" key="9">
    <source>
        <dbReference type="EMBL" id="MBO8437573.1"/>
    </source>
</evidence>
<evidence type="ECO:0000256" key="5">
    <source>
        <dbReference type="ARBA" id="ARBA00022989"/>
    </source>
</evidence>
<feature type="transmembrane region" description="Helical" evidence="7">
    <location>
        <begin position="80"/>
        <end position="104"/>
    </location>
</feature>
<dbReference type="EMBL" id="JADIMW010000015">
    <property type="protein sequence ID" value="MBO8437573.1"/>
    <property type="molecule type" value="Genomic_DNA"/>
</dbReference>
<dbReference type="PANTHER" id="PTHR30252">
    <property type="entry name" value="INNER MEMBRANE PEPTIDE TRANSPORTER"/>
    <property type="match status" value="1"/>
</dbReference>
<evidence type="ECO:0000256" key="7">
    <source>
        <dbReference type="SAM" id="Phobius"/>
    </source>
</evidence>
<feature type="transmembrane region" description="Helical" evidence="7">
    <location>
        <begin position="125"/>
        <end position="142"/>
    </location>
</feature>
<dbReference type="Proteomes" id="UP000823636">
    <property type="component" value="Unassembled WGS sequence"/>
</dbReference>
<evidence type="ECO:0000256" key="6">
    <source>
        <dbReference type="ARBA" id="ARBA00023136"/>
    </source>
</evidence>
<feature type="transmembrane region" description="Helical" evidence="7">
    <location>
        <begin position="230"/>
        <end position="247"/>
    </location>
</feature>
<keyword evidence="6 7" id="KW-0472">Membrane</keyword>
<feature type="transmembrane region" description="Helical" evidence="7">
    <location>
        <begin position="458"/>
        <end position="478"/>
    </location>
</feature>
<comment type="subcellular location">
    <subcellularLocation>
        <location evidence="1">Cell membrane</location>
        <topology evidence="1">Multi-pass membrane protein</topology>
    </subcellularLocation>
</comment>
<evidence type="ECO:0000256" key="3">
    <source>
        <dbReference type="ARBA" id="ARBA00022475"/>
    </source>
</evidence>
<keyword evidence="3" id="KW-1003">Cell membrane</keyword>
<feature type="transmembrane region" description="Helical" evidence="7">
    <location>
        <begin position="319"/>
        <end position="340"/>
    </location>
</feature>
<feature type="transmembrane region" description="Helical" evidence="7">
    <location>
        <begin position="162"/>
        <end position="179"/>
    </location>
</feature>
<dbReference type="Pfam" id="PF02554">
    <property type="entry name" value="CstA"/>
    <property type="match status" value="3"/>
</dbReference>
<organism evidence="9 10">
    <name type="scientific">Candidatus Caccoplasma merdipullorum</name>
    <dbReference type="NCBI Taxonomy" id="2840718"/>
    <lineage>
        <taxon>Bacteria</taxon>
        <taxon>Pseudomonadati</taxon>
        <taxon>Bacteroidota</taxon>
        <taxon>Bacteroidia</taxon>
        <taxon>Bacteroidales</taxon>
        <taxon>Bacteroidaceae</taxon>
        <taxon>Bacteroidaceae incertae sedis</taxon>
        <taxon>Candidatus Caccoplasma</taxon>
    </lineage>
</organism>
<feature type="transmembrane region" description="Helical" evidence="7">
    <location>
        <begin position="425"/>
        <end position="446"/>
    </location>
</feature>
<feature type="transmembrane region" description="Helical" evidence="7">
    <location>
        <begin position="6"/>
        <end position="23"/>
    </location>
</feature>
<dbReference type="InterPro" id="IPR051605">
    <property type="entry name" value="CstA"/>
</dbReference>
<feature type="domain" description="CstA N-terminal" evidence="8">
    <location>
        <begin position="4"/>
        <end position="143"/>
    </location>
</feature>
<feature type="domain" description="CstA N-terminal" evidence="8">
    <location>
        <begin position="325"/>
        <end position="440"/>
    </location>
</feature>
<evidence type="ECO:0000256" key="2">
    <source>
        <dbReference type="ARBA" id="ARBA00007755"/>
    </source>
</evidence>
<dbReference type="InterPro" id="IPR003706">
    <property type="entry name" value="CstA_N"/>
</dbReference>
<feature type="transmembrane region" description="Helical" evidence="7">
    <location>
        <begin position="53"/>
        <end position="74"/>
    </location>
</feature>
<feature type="domain" description="CstA N-terminal" evidence="8">
    <location>
        <begin position="158"/>
        <end position="311"/>
    </location>
</feature>
<comment type="caution">
    <text evidence="9">The sequence shown here is derived from an EMBL/GenBank/DDBJ whole genome shotgun (WGS) entry which is preliminary data.</text>
</comment>
<feature type="transmembrane region" description="Helical" evidence="7">
    <location>
        <begin position="268"/>
        <end position="291"/>
    </location>
</feature>
<evidence type="ECO:0000313" key="10">
    <source>
        <dbReference type="Proteomes" id="UP000823636"/>
    </source>
</evidence>
<evidence type="ECO:0000256" key="1">
    <source>
        <dbReference type="ARBA" id="ARBA00004651"/>
    </source>
</evidence>
<gene>
    <name evidence="9" type="ORF">IAC54_01570</name>
</gene>
<proteinExistence type="inferred from homology"/>
<dbReference type="AlphaFoldDB" id="A0A9D9H7A5"/>
<evidence type="ECO:0000259" key="8">
    <source>
        <dbReference type="Pfam" id="PF02554"/>
    </source>
</evidence>
<reference evidence="9" key="1">
    <citation type="submission" date="2020-10" db="EMBL/GenBank/DDBJ databases">
        <authorList>
            <person name="Gilroy R."/>
        </authorList>
    </citation>
    <scope>NUCLEOTIDE SEQUENCE</scope>
    <source>
        <strain evidence="9">G3-4614</strain>
    </source>
</reference>